<comment type="subcellular location">
    <subcellularLocation>
        <location evidence="1">Endomembrane system</location>
        <topology evidence="1">Multi-pass membrane protein</topology>
    </subcellularLocation>
</comment>
<evidence type="ECO:0000256" key="4">
    <source>
        <dbReference type="ARBA" id="ARBA00023136"/>
    </source>
</evidence>
<gene>
    <name evidence="7" type="ORF">CI1B_64660</name>
</gene>
<dbReference type="InterPro" id="IPR010652">
    <property type="entry name" value="DUF1232"/>
</dbReference>
<dbReference type="GO" id="GO:0012505">
    <property type="term" value="C:endomembrane system"/>
    <property type="evidence" value="ECO:0007669"/>
    <property type="project" value="UniProtKB-SubCell"/>
</dbReference>
<evidence type="ECO:0000256" key="3">
    <source>
        <dbReference type="ARBA" id="ARBA00022989"/>
    </source>
</evidence>
<dbReference type="AlphaFoldDB" id="A0A508TQ40"/>
<name>A0A508TQ40_9BRAD</name>
<keyword evidence="2 5" id="KW-0812">Transmembrane</keyword>
<evidence type="ECO:0000313" key="8">
    <source>
        <dbReference type="Proteomes" id="UP000328092"/>
    </source>
</evidence>
<organism evidence="7 8">
    <name type="scientific">Bradyrhizobium ivorense</name>
    <dbReference type="NCBI Taxonomy" id="2511166"/>
    <lineage>
        <taxon>Bacteria</taxon>
        <taxon>Pseudomonadati</taxon>
        <taxon>Pseudomonadota</taxon>
        <taxon>Alphaproteobacteria</taxon>
        <taxon>Hyphomicrobiales</taxon>
        <taxon>Nitrobacteraceae</taxon>
        <taxon>Bradyrhizobium</taxon>
    </lineage>
</organism>
<feature type="domain" description="DUF1232" evidence="6">
    <location>
        <begin position="32"/>
        <end position="67"/>
    </location>
</feature>
<evidence type="ECO:0000256" key="5">
    <source>
        <dbReference type="SAM" id="Phobius"/>
    </source>
</evidence>
<evidence type="ECO:0000256" key="1">
    <source>
        <dbReference type="ARBA" id="ARBA00004127"/>
    </source>
</evidence>
<evidence type="ECO:0000256" key="2">
    <source>
        <dbReference type="ARBA" id="ARBA00022692"/>
    </source>
</evidence>
<keyword evidence="8" id="KW-1185">Reference proteome</keyword>
<evidence type="ECO:0000313" key="7">
    <source>
        <dbReference type="EMBL" id="VIO76461.1"/>
    </source>
</evidence>
<dbReference type="OrthoDB" id="9804184at2"/>
<protein>
    <recommendedName>
        <fullName evidence="6">DUF1232 domain-containing protein</fullName>
    </recommendedName>
</protein>
<keyword evidence="4 5" id="KW-0472">Membrane</keyword>
<reference evidence="7" key="1">
    <citation type="submission" date="2019-02" db="EMBL/GenBank/DDBJ databases">
        <authorList>
            <person name="Pothier F.J."/>
        </authorList>
    </citation>
    <scope>NUCLEOTIDE SEQUENCE</scope>
    <source>
        <strain evidence="7">CI-1B</strain>
    </source>
</reference>
<dbReference type="Pfam" id="PF06803">
    <property type="entry name" value="DUF1232"/>
    <property type="match status" value="1"/>
</dbReference>
<keyword evidence="3 5" id="KW-1133">Transmembrane helix</keyword>
<proteinExistence type="predicted"/>
<evidence type="ECO:0000259" key="6">
    <source>
        <dbReference type="Pfam" id="PF06803"/>
    </source>
</evidence>
<dbReference type="EMBL" id="CAADFC020000028">
    <property type="protein sequence ID" value="VIO76461.1"/>
    <property type="molecule type" value="Genomic_DNA"/>
</dbReference>
<dbReference type="Proteomes" id="UP000328092">
    <property type="component" value="Unassembled WGS sequence"/>
</dbReference>
<feature type="transmembrane region" description="Helical" evidence="5">
    <location>
        <begin position="98"/>
        <end position="121"/>
    </location>
</feature>
<feature type="transmembrane region" description="Helical" evidence="5">
    <location>
        <begin position="30"/>
        <end position="50"/>
    </location>
</feature>
<comment type="caution">
    <text evidence="7">The sequence shown here is derived from an EMBL/GenBank/DDBJ whole genome shotgun (WGS) entry which is preliminary data.</text>
</comment>
<accession>A0A508TQ40</accession>
<sequence length="129" mass="14177">MLSSIKIWARNLKRDSYALYLAARDPRVPWYAKALAVAIAAYALSPIDLIPDFIPVLGYLDDLILVPAGIWLAIRLIPDDVMTECRASASAALQRPTTRAGMIAIILLWIAGALALAWLVFTRWARSAA</sequence>
<dbReference type="RefSeq" id="WP_139863145.1">
    <property type="nucleotide sequence ID" value="NZ_CAADFC020000028.1"/>
</dbReference>